<proteinExistence type="predicted"/>
<organism evidence="1 2">
    <name type="scientific">Aureibacter tunicatorum</name>
    <dbReference type="NCBI Taxonomy" id="866807"/>
    <lineage>
        <taxon>Bacteria</taxon>
        <taxon>Pseudomonadati</taxon>
        <taxon>Bacteroidota</taxon>
        <taxon>Cytophagia</taxon>
        <taxon>Cytophagales</taxon>
        <taxon>Persicobacteraceae</taxon>
        <taxon>Aureibacter</taxon>
    </lineage>
</organism>
<evidence type="ECO:0000313" key="2">
    <source>
        <dbReference type="Proteomes" id="UP001185092"/>
    </source>
</evidence>
<evidence type="ECO:0000313" key="1">
    <source>
        <dbReference type="EMBL" id="MDR6238502.1"/>
    </source>
</evidence>
<gene>
    <name evidence="1" type="ORF">HNQ88_001539</name>
</gene>
<dbReference type="RefSeq" id="WP_309938013.1">
    <property type="nucleotide sequence ID" value="NZ_AP025305.1"/>
</dbReference>
<dbReference type="AlphaFoldDB" id="A0AAE3XKD9"/>
<reference evidence="1" key="1">
    <citation type="submission" date="2023-07" db="EMBL/GenBank/DDBJ databases">
        <title>Genomic Encyclopedia of Type Strains, Phase IV (KMG-IV): sequencing the most valuable type-strain genomes for metagenomic binning, comparative biology and taxonomic classification.</title>
        <authorList>
            <person name="Goeker M."/>
        </authorList>
    </citation>
    <scope>NUCLEOTIDE SEQUENCE</scope>
    <source>
        <strain evidence="1">DSM 26174</strain>
    </source>
</reference>
<protein>
    <submittedName>
        <fullName evidence="1">Uncharacterized protein</fullName>
    </submittedName>
</protein>
<sequence length="197" mass="22870">MTKTILIQLTAIWIIAGCTPSQTDRPQPQDYKLGEKWVWKWHRKVEGEVKAEGKDIQEIVDYKGDLGFWNGVDTVQLSASLEYKHDDTPFRDWPLFVGKKWKYESEWENNEGTTGKTSQDVEVVAFEELNVEAGKFMAYKIEYNGTVTNSRGFNGQMSDTWWYAPELKTYIKHINDDGYGIYTNELSSYSNKKRVVN</sequence>
<comment type="caution">
    <text evidence="1">The sequence shown here is derived from an EMBL/GenBank/DDBJ whole genome shotgun (WGS) entry which is preliminary data.</text>
</comment>
<dbReference type="PROSITE" id="PS51257">
    <property type="entry name" value="PROKAR_LIPOPROTEIN"/>
    <property type="match status" value="1"/>
</dbReference>
<name>A0AAE3XKD9_9BACT</name>
<keyword evidence="2" id="KW-1185">Reference proteome</keyword>
<dbReference type="Gene3D" id="2.40.360.20">
    <property type="match status" value="1"/>
</dbReference>
<accession>A0AAE3XKD9</accession>
<dbReference type="EMBL" id="JAVDQD010000002">
    <property type="protein sequence ID" value="MDR6238502.1"/>
    <property type="molecule type" value="Genomic_DNA"/>
</dbReference>
<dbReference type="Proteomes" id="UP001185092">
    <property type="component" value="Unassembled WGS sequence"/>
</dbReference>